<keyword evidence="1 4" id="KW-0378">Hydrolase</keyword>
<reference evidence="7 8" key="1">
    <citation type="journal article" date="2018" name="Mol. Biol. Evol.">
        <title>Broad Genomic Sampling Reveals a Smut Pathogenic Ancestry of the Fungal Clade Ustilaginomycotina.</title>
        <authorList>
            <person name="Kijpornyongpan T."/>
            <person name="Mondo S.J."/>
            <person name="Barry K."/>
            <person name="Sandor L."/>
            <person name="Lee J."/>
            <person name="Lipzen A."/>
            <person name="Pangilinan J."/>
            <person name="LaButti K."/>
            <person name="Hainaut M."/>
            <person name="Henrissat B."/>
            <person name="Grigoriev I.V."/>
            <person name="Spatafora J.W."/>
            <person name="Aime M.C."/>
        </authorList>
    </citation>
    <scope>NUCLEOTIDE SEQUENCE [LARGE SCALE GENOMIC DNA]</scope>
    <source>
        <strain evidence="7 8">MCA 4718</strain>
    </source>
</reference>
<dbReference type="PIRSF" id="PIRSF018169">
    <property type="entry name" value="PAF_acetylhydrolase"/>
    <property type="match status" value="1"/>
</dbReference>
<dbReference type="Proteomes" id="UP000245942">
    <property type="component" value="Unassembled WGS sequence"/>
</dbReference>
<evidence type="ECO:0000256" key="1">
    <source>
        <dbReference type="ARBA" id="ARBA00022801"/>
    </source>
</evidence>
<dbReference type="STRING" id="1684307.A0A316U109"/>
<feature type="active site" description="Charge relay system" evidence="5">
    <location>
        <position position="313"/>
    </location>
</feature>
<gene>
    <name evidence="7" type="ORF">BCV69DRAFT_285172</name>
</gene>
<organism evidence="7 8">
    <name type="scientific">Pseudomicrostroma glucosiphilum</name>
    <dbReference type="NCBI Taxonomy" id="1684307"/>
    <lineage>
        <taxon>Eukaryota</taxon>
        <taxon>Fungi</taxon>
        <taxon>Dikarya</taxon>
        <taxon>Basidiomycota</taxon>
        <taxon>Ustilaginomycotina</taxon>
        <taxon>Exobasidiomycetes</taxon>
        <taxon>Microstromatales</taxon>
        <taxon>Microstromatales incertae sedis</taxon>
        <taxon>Pseudomicrostroma</taxon>
    </lineage>
</organism>
<dbReference type="RefSeq" id="XP_025345351.1">
    <property type="nucleotide sequence ID" value="XM_025493307.1"/>
</dbReference>
<feature type="region of interest" description="Disordered" evidence="6">
    <location>
        <begin position="449"/>
        <end position="469"/>
    </location>
</feature>
<feature type="active site" description="Nucleophile" evidence="5">
    <location>
        <position position="277"/>
    </location>
</feature>
<dbReference type="EMBL" id="KZ819337">
    <property type="protein sequence ID" value="PWN18191.1"/>
    <property type="molecule type" value="Genomic_DNA"/>
</dbReference>
<dbReference type="PANTHER" id="PTHR10272">
    <property type="entry name" value="PLATELET-ACTIVATING FACTOR ACETYLHYDROLASE"/>
    <property type="match status" value="1"/>
</dbReference>
<evidence type="ECO:0000256" key="5">
    <source>
        <dbReference type="PIRSR" id="PIRSR018169-1"/>
    </source>
</evidence>
<keyword evidence="8" id="KW-1185">Reference proteome</keyword>
<dbReference type="GeneID" id="37015041"/>
<comment type="similarity">
    <text evidence="4">Belongs to the serine esterase family.</text>
</comment>
<evidence type="ECO:0000313" key="7">
    <source>
        <dbReference type="EMBL" id="PWN18191.1"/>
    </source>
</evidence>
<evidence type="ECO:0000256" key="4">
    <source>
        <dbReference type="PIRNR" id="PIRNR018169"/>
    </source>
</evidence>
<dbReference type="SUPFAM" id="SSF53474">
    <property type="entry name" value="alpha/beta-Hydrolases"/>
    <property type="match status" value="1"/>
</dbReference>
<dbReference type="AlphaFoldDB" id="A0A316U109"/>
<evidence type="ECO:0000256" key="2">
    <source>
        <dbReference type="ARBA" id="ARBA00022963"/>
    </source>
</evidence>
<proteinExistence type="inferred from homology"/>
<dbReference type="GO" id="GO:0016042">
    <property type="term" value="P:lipid catabolic process"/>
    <property type="evidence" value="ECO:0007669"/>
    <property type="project" value="UniProtKB-KW"/>
</dbReference>
<dbReference type="InterPro" id="IPR016715">
    <property type="entry name" value="PAF_acetylhydro_eukaryote"/>
</dbReference>
<dbReference type="InterPro" id="IPR029058">
    <property type="entry name" value="AB_hydrolase_fold"/>
</dbReference>
<feature type="active site" description="Charge relay system" evidence="5">
    <location>
        <position position="385"/>
    </location>
</feature>
<keyword evidence="3 4" id="KW-0443">Lipid metabolism</keyword>
<evidence type="ECO:0000256" key="3">
    <source>
        <dbReference type="ARBA" id="ARBA00023098"/>
    </source>
</evidence>
<comment type="catalytic activity">
    <reaction evidence="4">
        <text>a 1-O-alkyl-2-acetyl-sn-glycero-3-phosphocholine + H2O = a 1-O-alkyl-sn-glycero-3-phosphocholine + acetate + H(+)</text>
        <dbReference type="Rhea" id="RHEA:17777"/>
        <dbReference type="ChEBI" id="CHEBI:15377"/>
        <dbReference type="ChEBI" id="CHEBI:15378"/>
        <dbReference type="ChEBI" id="CHEBI:30089"/>
        <dbReference type="ChEBI" id="CHEBI:30909"/>
        <dbReference type="ChEBI" id="CHEBI:36707"/>
        <dbReference type="EC" id="3.1.1.47"/>
    </reaction>
</comment>
<name>A0A316U109_9BASI</name>
<protein>
    <recommendedName>
        <fullName evidence="4">Putative phospholipase</fullName>
        <ecNumber evidence="4">3.1.1.47</ecNumber>
    </recommendedName>
</protein>
<dbReference type="Gene3D" id="3.40.50.1820">
    <property type="entry name" value="alpha/beta hydrolase"/>
    <property type="match status" value="1"/>
</dbReference>
<evidence type="ECO:0000256" key="6">
    <source>
        <dbReference type="SAM" id="MobiDB-lite"/>
    </source>
</evidence>
<dbReference type="EC" id="3.1.1.47" evidence="4"/>
<dbReference type="GO" id="GO:0003847">
    <property type="term" value="F:1-alkyl-2-acetylglycerophosphocholine esterase activity"/>
    <property type="evidence" value="ECO:0007669"/>
    <property type="project" value="UniProtKB-UniRule"/>
</dbReference>
<accession>A0A316U109</accession>
<keyword evidence="2 4" id="KW-0442">Lipid degradation</keyword>
<dbReference type="Pfam" id="PF03403">
    <property type="entry name" value="PAF-AH_p_II"/>
    <property type="match status" value="1"/>
</dbReference>
<evidence type="ECO:0000313" key="8">
    <source>
        <dbReference type="Proteomes" id="UP000245942"/>
    </source>
</evidence>
<dbReference type="PANTHER" id="PTHR10272:SF0">
    <property type="entry name" value="PLATELET-ACTIVATING FACTOR ACETYLHYDROLASE"/>
    <property type="match status" value="1"/>
</dbReference>
<dbReference type="OrthoDB" id="2363873at2759"/>
<sequence>MPLSPTTGPYDVSTLTLEIPLSSPRDFHADSYRSNPSSSHSAPAFRLQTVLLTLFYPIDGPKTSAGHHGLAKGTLPWLTTPRLKSIEGLLKYAGVSKYFALPAILPAYQVLLAKLPFYQNAPLAKAESPRKWPTALFSHGLGGTAVTYSSYLASLASQGVVVAAVEHRDGTCPATSIRTRAEDGKKVHEHSLLYFKDEEVKTPSAPGGKWDFRQAQLEFRRAELHELLRLVKELNSGQGEALTAASTRGGPELANADLSSWQGKLDVDDGLLLLGHSFGGATVLTDQLSTDAIEGPVDGSGTKIKAKLAILLDPWLEPLPIALDNTPASNTRTPFLTINSQGFTVWKPHFDRLKRLIASSTPTSAAKQDADRPSSTLLTLTGCKHTDFSDFPFLIPRLFASSVEPLRCLRIFSELSRRAIDDETIWDGQSVGTVKLSEGEDVNIRWETDSEAGGSKEMGEPGVLVQHRL</sequence>